<feature type="transmembrane region" description="Helical" evidence="1">
    <location>
        <begin position="865"/>
        <end position="881"/>
    </location>
</feature>
<feature type="transmembrane region" description="Helical" evidence="1">
    <location>
        <begin position="991"/>
        <end position="1015"/>
    </location>
</feature>
<dbReference type="PRINTS" id="PR00702">
    <property type="entry name" value="ACRIFLAVINRP"/>
</dbReference>
<reference evidence="3" key="1">
    <citation type="journal article" date="2019" name="Int. J. Syst. Evol. Microbiol.">
        <title>The Global Catalogue of Microorganisms (GCM) 10K type strain sequencing project: providing services to taxonomists for standard genome sequencing and annotation.</title>
        <authorList>
            <consortium name="The Broad Institute Genomics Platform"/>
            <consortium name="The Broad Institute Genome Sequencing Center for Infectious Disease"/>
            <person name="Wu L."/>
            <person name="Ma J."/>
        </authorList>
    </citation>
    <scope>NUCLEOTIDE SEQUENCE [LARGE SCALE GENOMIC DNA]</scope>
    <source>
        <strain evidence="3">JCM 18401</strain>
    </source>
</reference>
<dbReference type="Gene3D" id="3.30.70.1440">
    <property type="entry name" value="Multidrug efflux transporter AcrB pore domain"/>
    <property type="match status" value="1"/>
</dbReference>
<dbReference type="Gene3D" id="1.20.1640.10">
    <property type="entry name" value="Multidrug efflux transporter AcrB transmembrane domain"/>
    <property type="match status" value="2"/>
</dbReference>
<dbReference type="InterPro" id="IPR001036">
    <property type="entry name" value="Acrflvin-R"/>
</dbReference>
<feature type="transmembrane region" description="Helical" evidence="1">
    <location>
        <begin position="434"/>
        <end position="454"/>
    </location>
</feature>
<dbReference type="InterPro" id="IPR027463">
    <property type="entry name" value="AcrB_DN_DC_subdom"/>
</dbReference>
<keyword evidence="1" id="KW-0812">Transmembrane</keyword>
<organism evidence="2 3">
    <name type="scientific">Ferrimonas pelagia</name>
    <dbReference type="NCBI Taxonomy" id="1177826"/>
    <lineage>
        <taxon>Bacteria</taxon>
        <taxon>Pseudomonadati</taxon>
        <taxon>Pseudomonadota</taxon>
        <taxon>Gammaproteobacteria</taxon>
        <taxon>Alteromonadales</taxon>
        <taxon>Ferrimonadaceae</taxon>
        <taxon>Ferrimonas</taxon>
    </lineage>
</organism>
<dbReference type="SUPFAM" id="SSF82714">
    <property type="entry name" value="Multidrug efflux transporter AcrB TolC docking domain, DN and DC subdomains"/>
    <property type="match status" value="2"/>
</dbReference>
<feature type="transmembrane region" description="Helical" evidence="1">
    <location>
        <begin position="12"/>
        <end position="31"/>
    </location>
</feature>
<dbReference type="Proteomes" id="UP001499988">
    <property type="component" value="Unassembled WGS sequence"/>
</dbReference>
<feature type="transmembrane region" description="Helical" evidence="1">
    <location>
        <begin position="888"/>
        <end position="908"/>
    </location>
</feature>
<gene>
    <name evidence="2" type="primary">vexD</name>
    <name evidence="2" type="ORF">GCM10023333_19870</name>
</gene>
<feature type="transmembrane region" description="Helical" evidence="1">
    <location>
        <begin position="914"/>
        <end position="935"/>
    </location>
</feature>
<feature type="transmembrane region" description="Helical" evidence="1">
    <location>
        <begin position="364"/>
        <end position="386"/>
    </location>
</feature>
<feature type="transmembrane region" description="Helical" evidence="1">
    <location>
        <begin position="962"/>
        <end position="979"/>
    </location>
</feature>
<dbReference type="Pfam" id="PF00873">
    <property type="entry name" value="ACR_tran"/>
    <property type="match status" value="1"/>
</dbReference>
<dbReference type="SUPFAM" id="SSF82866">
    <property type="entry name" value="Multidrug efflux transporter AcrB transmembrane domain"/>
    <property type="match status" value="2"/>
</dbReference>
<evidence type="ECO:0000256" key="1">
    <source>
        <dbReference type="SAM" id="Phobius"/>
    </source>
</evidence>
<keyword evidence="1" id="KW-1133">Transmembrane helix</keyword>
<dbReference type="RefSeq" id="WP_345335223.1">
    <property type="nucleotide sequence ID" value="NZ_BAABJZ010000065.1"/>
</dbReference>
<dbReference type="Gene3D" id="3.30.70.1320">
    <property type="entry name" value="Multidrug efflux transporter AcrB pore domain like"/>
    <property type="match status" value="1"/>
</dbReference>
<dbReference type="PANTHER" id="PTHR32063">
    <property type="match status" value="1"/>
</dbReference>
<comment type="caution">
    <text evidence="2">The sequence shown here is derived from an EMBL/GenBank/DDBJ whole genome shotgun (WGS) entry which is preliminary data.</text>
</comment>
<accession>A0ABP9EVF7</accession>
<dbReference type="SUPFAM" id="SSF82693">
    <property type="entry name" value="Multidrug efflux transporter AcrB pore domain, PN1, PN2, PC1 and PC2 subdomains"/>
    <property type="match status" value="3"/>
</dbReference>
<protein>
    <submittedName>
        <fullName evidence="2">Efflux RND transporter permease subunit VexD</fullName>
    </submittedName>
</protein>
<dbReference type="Gene3D" id="3.30.70.1430">
    <property type="entry name" value="Multidrug efflux transporter AcrB pore domain"/>
    <property type="match status" value="2"/>
</dbReference>
<sequence>MSSISTLAYRQRPVIFTVLAILMLAGLNNFFTLPAQEDPSITIKEALVTTAYPGLSAEKMELLITKPLELAIREIPEIYKIRSTSRPGVSIIKAKIHDHINDDARLEQIWDNMRQKLAQARHQLPEGTAPPIVNDDFGDVAVVTAALTGADFSAGEKRFYAEHIRDQLYRIPGTNKVELHGVQDERIFIEPDIRRISELGFTSSELIQILRSQNVLRPGGELIISEGSNLIELSGLFTELADIEQMRIPTQDGLGSLRLGDLAQLRRAAPEPSQPLAFFNGEPAVILSVSMQDHFRVLDYGPQVKALLAEIETSLPIGLSLNIVTYQADQVENAVYGVTISVLQTLLIVLAVVILFLGVRTGTIVGFIIPSVMLITLSLMGIFGVSLERMSLATMVISLGLLVDNGVVMAEDFKRRLEDGLSRDEALEVCGRELALPLLSSTLTTILVFIPLMLAAHDAGDYTRSISMVILLSLSTSWVLSMTVTPVLCYRFMHLPKGDGKPGKASYFESIERAYGHVLGWVMGHRRWFLAAVVVSFVLAVVAMQSVPQKFFPDSDRPQVLITLELPSGTTISQTSDQLNALFPILSDKQRFDYIDSYAAYAGYGGPRFVLVLAPTDPASNIAFLVANLDDISTMPRAVKELRQMFRSEFPQLNARVRGMFFGPSDPNVLHVQVKGPDEQVVYQYGQQLAAELKAIPGMIDVWQNWETPIGKLYIDVDQDKARRAGVSSQQVADALSTYYSGRVVSQLYEGSDIIPITVRGQRAQRESVEGLYSLNINVDGYQSVPLMQIAEVRLQSTQGAIQRQDLSRALTVEGRPLLNTPEDLVPQVGAILDEINRQLPPGHWAEFDGIITDSKEGQAALKKNFPLALGLIVVLLIAQFNGFKRPLIVLASIPLLVIGAAMGLRLLNGSFGFMVLLGLFALAGIIINNALVLVDRIDIERRDNDDLIGAIVHASKRRLRPIIMTTVTTVLGLSPLILSNDPMFHDMAVVIAFGLLVGTVFTLGVTPVLYSLLFKGSESEGAPRI</sequence>
<name>A0ABP9EVF7_9GAMM</name>
<proteinExistence type="predicted"/>
<evidence type="ECO:0000313" key="2">
    <source>
        <dbReference type="EMBL" id="GAA4886527.1"/>
    </source>
</evidence>
<dbReference type="EMBL" id="BAABJZ010000065">
    <property type="protein sequence ID" value="GAA4886527.1"/>
    <property type="molecule type" value="Genomic_DNA"/>
</dbReference>
<keyword evidence="3" id="KW-1185">Reference proteome</keyword>
<feature type="transmembrane region" description="Helical" evidence="1">
    <location>
        <begin position="334"/>
        <end position="357"/>
    </location>
</feature>
<feature type="transmembrane region" description="Helical" evidence="1">
    <location>
        <begin position="392"/>
        <end position="413"/>
    </location>
</feature>
<evidence type="ECO:0000313" key="3">
    <source>
        <dbReference type="Proteomes" id="UP001499988"/>
    </source>
</evidence>
<dbReference type="PANTHER" id="PTHR32063:SF18">
    <property type="entry name" value="CATION EFFLUX SYSTEM PROTEIN"/>
    <property type="match status" value="1"/>
</dbReference>
<dbReference type="Gene3D" id="3.30.2090.10">
    <property type="entry name" value="Multidrug efflux transporter AcrB TolC docking domain, DN and DC subdomains"/>
    <property type="match status" value="2"/>
</dbReference>
<feature type="transmembrane region" description="Helical" evidence="1">
    <location>
        <begin position="528"/>
        <end position="547"/>
    </location>
</feature>
<keyword evidence="1" id="KW-0472">Membrane</keyword>
<feature type="transmembrane region" description="Helical" evidence="1">
    <location>
        <begin position="466"/>
        <end position="490"/>
    </location>
</feature>